<comment type="caution">
    <text evidence="4">The sequence shown here is derived from an EMBL/GenBank/DDBJ whole genome shotgun (WGS) entry which is preliminary data.</text>
</comment>
<organism evidence="4 5">
    <name type="scientific">Corymbia citriodora subsp. variegata</name>
    <dbReference type="NCBI Taxonomy" id="360336"/>
    <lineage>
        <taxon>Eukaryota</taxon>
        <taxon>Viridiplantae</taxon>
        <taxon>Streptophyta</taxon>
        <taxon>Embryophyta</taxon>
        <taxon>Tracheophyta</taxon>
        <taxon>Spermatophyta</taxon>
        <taxon>Magnoliopsida</taxon>
        <taxon>eudicotyledons</taxon>
        <taxon>Gunneridae</taxon>
        <taxon>Pentapetalae</taxon>
        <taxon>rosids</taxon>
        <taxon>malvids</taxon>
        <taxon>Myrtales</taxon>
        <taxon>Myrtaceae</taxon>
        <taxon>Myrtoideae</taxon>
        <taxon>Eucalypteae</taxon>
        <taxon>Corymbia</taxon>
    </lineage>
</organism>
<dbReference type="EMBL" id="MU090598">
    <property type="protein sequence ID" value="KAF7847673.1"/>
    <property type="molecule type" value="Genomic_DNA"/>
</dbReference>
<evidence type="ECO:0000259" key="3">
    <source>
        <dbReference type="Pfam" id="PF05617"/>
    </source>
</evidence>
<proteinExistence type="predicted"/>
<dbReference type="Proteomes" id="UP000806378">
    <property type="component" value="Unassembled WGS sequence"/>
</dbReference>
<dbReference type="Gramene" id="rna-gnl|WGS:JABURB|Cocit.L2734.1">
    <property type="protein sequence ID" value="cds-KAF7847673.1"/>
    <property type="gene ID" value="gene-BT93_L2734"/>
</dbReference>
<evidence type="ECO:0000256" key="2">
    <source>
        <dbReference type="SAM" id="SignalP"/>
    </source>
</evidence>
<name>A0A8T0CJC3_CORYI</name>
<feature type="chain" id="PRO_5035777256" description="Prolamin-like domain-containing protein" evidence="2">
    <location>
        <begin position="28"/>
        <end position="119"/>
    </location>
</feature>
<keyword evidence="1 2" id="KW-0732">Signal</keyword>
<dbReference type="SUPFAM" id="SSF47699">
    <property type="entry name" value="Bifunctional inhibitor/lipid-transfer protein/seed storage 2S albumin"/>
    <property type="match status" value="1"/>
</dbReference>
<dbReference type="Pfam" id="PF05617">
    <property type="entry name" value="Prolamin_like"/>
    <property type="match status" value="1"/>
</dbReference>
<dbReference type="PANTHER" id="PTHR31951">
    <property type="entry name" value="BIFUNCTIONAL INHIBITOR/LIPID-TRANSFER PROTEIN/SEED STORAGE 2S ALBUMIN SUPERFAMILY PROTEIN-RELATED"/>
    <property type="match status" value="1"/>
</dbReference>
<accession>A0A8T0CJC3</accession>
<sequence length="119" mass="12836">MATLKNLSALMMLLAVTVALLPRATFAIVGIPDCAKGVTRDCGFGFFKIIVLGDTSAPIDECCRELVKAGKNCHNQFVESILSSHKPIKGTISDLYRRSNETWNNCLATSSVSPPEPAH</sequence>
<feature type="signal peptide" evidence="2">
    <location>
        <begin position="1"/>
        <end position="27"/>
    </location>
</feature>
<dbReference type="PANTHER" id="PTHR31951:SF22">
    <property type="entry name" value="ECA1 GAMETOGENESIS RELATED FAMILY"/>
    <property type="match status" value="1"/>
</dbReference>
<evidence type="ECO:0000256" key="1">
    <source>
        <dbReference type="ARBA" id="ARBA00022729"/>
    </source>
</evidence>
<feature type="domain" description="Prolamin-like" evidence="3">
    <location>
        <begin position="33"/>
        <end position="106"/>
    </location>
</feature>
<evidence type="ECO:0000313" key="5">
    <source>
        <dbReference type="Proteomes" id="UP000806378"/>
    </source>
</evidence>
<dbReference type="AlphaFoldDB" id="A0A8T0CJC3"/>
<protein>
    <recommendedName>
        <fullName evidence="3">Prolamin-like domain-containing protein</fullName>
    </recommendedName>
</protein>
<keyword evidence="5" id="KW-1185">Reference proteome</keyword>
<gene>
    <name evidence="4" type="ORF">BT93_L2734</name>
</gene>
<evidence type="ECO:0000313" key="4">
    <source>
        <dbReference type="EMBL" id="KAF7847673.1"/>
    </source>
</evidence>
<dbReference type="InterPro" id="IPR036312">
    <property type="entry name" value="Bifun_inhib/LTP/seed_sf"/>
</dbReference>
<dbReference type="InterPro" id="IPR008502">
    <property type="entry name" value="Prolamin-like"/>
</dbReference>
<reference evidence="4" key="1">
    <citation type="submission" date="2020-05" db="EMBL/GenBank/DDBJ databases">
        <title>WGS assembly of Corymbia citriodora subspecies variegata.</title>
        <authorList>
            <person name="Barry K."/>
            <person name="Hundley H."/>
            <person name="Shu S."/>
            <person name="Jenkins J."/>
            <person name="Grimwood J."/>
            <person name="Baten A."/>
        </authorList>
    </citation>
    <scope>NUCLEOTIDE SEQUENCE</scope>
    <source>
        <strain evidence="4">CV2-018</strain>
    </source>
</reference>